<gene>
    <name evidence="2" type="ORF">H3146_04010</name>
</gene>
<dbReference type="RefSeq" id="WP_181353481.1">
    <property type="nucleotide sequence ID" value="NZ_JABJWZ010000019.1"/>
</dbReference>
<organism evidence="2 3">
    <name type="scientific">Streptomyces alkaliterrae</name>
    <dbReference type="NCBI Taxonomy" id="2213162"/>
    <lineage>
        <taxon>Bacteria</taxon>
        <taxon>Bacillati</taxon>
        <taxon>Actinomycetota</taxon>
        <taxon>Actinomycetes</taxon>
        <taxon>Kitasatosporales</taxon>
        <taxon>Streptomycetaceae</taxon>
        <taxon>Streptomyces</taxon>
    </lineage>
</organism>
<proteinExistence type="predicted"/>
<dbReference type="Proteomes" id="UP000525686">
    <property type="component" value="Unassembled WGS sequence"/>
</dbReference>
<evidence type="ECO:0000256" key="1">
    <source>
        <dbReference type="SAM" id="MobiDB-lite"/>
    </source>
</evidence>
<dbReference type="AlphaFoldDB" id="A0A7W3WIK7"/>
<sequence length="249" mass="27159">MTSPIEQLLDRARLASAAYSQEDIDAGAARLAARLRGEGRASAAQPQEEGGGEAGTAGRATDINADLLQTLCETLLDYPESLDDLRFFLNTSLPEPTAARVLGCILQLAGGEDGAQFWWQYAAGAGDTAAVYCLYLHHLAHGETVQARWWRTQTGPPEAPHCSAVGPHYRRDTTTALRVLHALRQEDPHHRVDLPPLVRYVMDALRPVDDDLELPLPPPDFPDHIASYFRRPSRCLARPTGPASVPAGR</sequence>
<feature type="region of interest" description="Disordered" evidence="1">
    <location>
        <begin position="38"/>
        <end position="58"/>
    </location>
</feature>
<reference evidence="3" key="1">
    <citation type="submission" date="2020-05" db="EMBL/GenBank/DDBJ databases">
        <title>Classification of alakaliphilic streptomycetes isolated from an alkaline soil next to Lonar Crater, India and a proposal for the recognition of Streptomyces alkaliterrae sp. nov.</title>
        <authorList>
            <person name="Golinska P."/>
        </authorList>
    </citation>
    <scope>NUCLEOTIDE SEQUENCE [LARGE SCALE GENOMIC DNA]</scope>
    <source>
        <strain evidence="3">OF3</strain>
    </source>
</reference>
<protein>
    <submittedName>
        <fullName evidence="2">Uncharacterized protein</fullName>
    </submittedName>
</protein>
<evidence type="ECO:0000313" key="3">
    <source>
        <dbReference type="Proteomes" id="UP000525686"/>
    </source>
</evidence>
<accession>A0A7W3WIK7</accession>
<dbReference type="EMBL" id="JABJWZ010000019">
    <property type="protein sequence ID" value="MBB1252540.1"/>
    <property type="molecule type" value="Genomic_DNA"/>
</dbReference>
<feature type="compositionally biased region" description="Low complexity" evidence="1">
    <location>
        <begin position="38"/>
        <end position="48"/>
    </location>
</feature>
<evidence type="ECO:0000313" key="2">
    <source>
        <dbReference type="EMBL" id="MBB1252540.1"/>
    </source>
</evidence>
<name>A0A7W3WIK7_9ACTN</name>
<comment type="caution">
    <text evidence="2">The sequence shown here is derived from an EMBL/GenBank/DDBJ whole genome shotgun (WGS) entry which is preliminary data.</text>
</comment>